<dbReference type="InterPro" id="IPR035965">
    <property type="entry name" value="PAS-like_dom_sf"/>
</dbReference>
<dbReference type="SUPFAM" id="SSF141868">
    <property type="entry name" value="EAL domain-like"/>
    <property type="match status" value="1"/>
</dbReference>
<dbReference type="Gene3D" id="3.30.70.270">
    <property type="match status" value="1"/>
</dbReference>
<evidence type="ECO:0000259" key="2">
    <source>
        <dbReference type="PROSITE" id="PS50113"/>
    </source>
</evidence>
<protein>
    <submittedName>
        <fullName evidence="5">Diguanylate cyclase/phosphodiesterase (GGDEF &amp; EAL domains) with PAS/PAC sensor(S)</fullName>
    </submittedName>
</protein>
<feature type="domain" description="EAL" evidence="3">
    <location>
        <begin position="623"/>
        <end position="876"/>
    </location>
</feature>
<dbReference type="Gene3D" id="3.30.450.40">
    <property type="match status" value="1"/>
</dbReference>
<dbReference type="InterPro" id="IPR029016">
    <property type="entry name" value="GAF-like_dom_sf"/>
</dbReference>
<dbReference type="InterPro" id="IPR013767">
    <property type="entry name" value="PAS_fold"/>
</dbReference>
<dbReference type="Gene3D" id="3.30.450.20">
    <property type="entry name" value="PAS domain"/>
    <property type="match status" value="2"/>
</dbReference>
<dbReference type="NCBIfam" id="TIGR00254">
    <property type="entry name" value="GGDEF"/>
    <property type="match status" value="1"/>
</dbReference>
<sequence length="876" mass="99898">MGTKTQKPLPKNKRLKDEIAVLKKIEKHDHILKTLAHTCFSSTQNEDMLEAVLQIVFEAFNCDRTWWVFPCNPKAEQYALIKEVSRPAWRRPIAALRGLPVTPKETEVFKKALDTNYPLKHDPGTPWPVACSTLNATDDMQSMLCAAIKPKTGQPWLLGIHHCAKAHHFTTDEVELFDDIARCLNEALNPWLHIKELEKTRSVLEEAQHIAKIGSWDLDFQKNTLSWSDEIYRLFGQKPQEFAATYDAFIETIHPDDREMVNTAYTESLKNKTPYNIVHRLLLKDRTIKYVREWCETYFDASGLAIRSIGTVQDITQQKRTEDKLRQSAVIVDNMADAVIITDKNNKIIEVNRAYLEITGYCRTDVIGQTPKLLRSDVHDQIFYANLWRDLLGRGFWQGELWDRRKNGKIFPTWATITAVQDEEGYSSNFIQVFSDISSIKRSQDKIDFLAHHDPLTHLPNRLLCQDRLKHALAVAKRNKTQVAIVVLDLDRFKNINDSLGHTVGDIILQETSKRIQEKIRTSDTISRLGGDEFVIIIEHVDKIQHISIVARKLLKMFSSPFVVNDQELHLTGSLGISLYPSDGREGETLIRNAETAMYRAKEEGRNNFQFYTTSLTMAASERLNLETALHHALKNKEFLLHYQPQYDLKTREVTGLEALIRWENPELGLVSPDRFIPSAEDSGLILPIGEWVLETACRQMQAWLKSGYNLKYISVNVSVIQIQRGEIVKTIKRVLKKTGLPAHCLGLEITESTAMQELDRVIQDLGLLSALGIEISIDDFGTGHSSLSYLKKLPIKHLKIDRSFVKDIPQNKDDMAIARAIIALGQSLELGIIAEGIETEAQETFLKEQGCNAGQGYLFSRPLAAERVSKFFKRH</sequence>
<dbReference type="SMART" id="SM00267">
    <property type="entry name" value="GGDEF"/>
    <property type="match status" value="1"/>
</dbReference>
<evidence type="ECO:0000259" key="3">
    <source>
        <dbReference type="PROSITE" id="PS50883"/>
    </source>
</evidence>
<dbReference type="PANTHER" id="PTHR44757:SF2">
    <property type="entry name" value="BIOFILM ARCHITECTURE MAINTENANCE PROTEIN MBAA"/>
    <property type="match status" value="1"/>
</dbReference>
<dbReference type="GO" id="GO:0006355">
    <property type="term" value="P:regulation of DNA-templated transcription"/>
    <property type="evidence" value="ECO:0007669"/>
    <property type="project" value="InterPro"/>
</dbReference>
<dbReference type="InterPro" id="IPR000700">
    <property type="entry name" value="PAS-assoc_C"/>
</dbReference>
<dbReference type="SMART" id="SM00091">
    <property type="entry name" value="PAS"/>
    <property type="match status" value="2"/>
</dbReference>
<dbReference type="FunFam" id="3.20.20.450:FF:000001">
    <property type="entry name" value="Cyclic di-GMP phosphodiesterase yahA"/>
    <property type="match status" value="1"/>
</dbReference>
<dbReference type="SUPFAM" id="SSF55785">
    <property type="entry name" value="PYP-like sensor domain (PAS domain)"/>
    <property type="match status" value="2"/>
</dbReference>
<dbReference type="PROSITE" id="PS50887">
    <property type="entry name" value="GGDEF"/>
    <property type="match status" value="1"/>
</dbReference>
<feature type="domain" description="PAS" evidence="1">
    <location>
        <begin position="331"/>
        <end position="370"/>
    </location>
</feature>
<dbReference type="EMBL" id="UOGF01000008">
    <property type="protein sequence ID" value="VAX26322.1"/>
    <property type="molecule type" value="Genomic_DNA"/>
</dbReference>
<gene>
    <name evidence="5" type="ORF">MNBD_NITROSPIRAE01-1095</name>
</gene>
<dbReference type="InterPro" id="IPR000014">
    <property type="entry name" value="PAS"/>
</dbReference>
<dbReference type="SUPFAM" id="SSF55781">
    <property type="entry name" value="GAF domain-like"/>
    <property type="match status" value="1"/>
</dbReference>
<dbReference type="Gene3D" id="2.10.70.100">
    <property type="match status" value="1"/>
</dbReference>
<dbReference type="PANTHER" id="PTHR44757">
    <property type="entry name" value="DIGUANYLATE CYCLASE DGCP"/>
    <property type="match status" value="1"/>
</dbReference>
<dbReference type="CDD" id="cd01948">
    <property type="entry name" value="EAL"/>
    <property type="match status" value="1"/>
</dbReference>
<dbReference type="InterPro" id="IPR013655">
    <property type="entry name" value="PAS_fold_3"/>
</dbReference>
<dbReference type="InterPro" id="IPR052155">
    <property type="entry name" value="Biofilm_reg_signaling"/>
</dbReference>
<feature type="domain" description="PAC" evidence="2">
    <location>
        <begin position="275"/>
        <end position="327"/>
    </location>
</feature>
<feature type="domain" description="GGDEF" evidence="4">
    <location>
        <begin position="481"/>
        <end position="614"/>
    </location>
</feature>
<dbReference type="Pfam" id="PF08447">
    <property type="entry name" value="PAS_3"/>
    <property type="match status" value="1"/>
</dbReference>
<dbReference type="InterPro" id="IPR000160">
    <property type="entry name" value="GGDEF_dom"/>
</dbReference>
<dbReference type="CDD" id="cd01949">
    <property type="entry name" value="GGDEF"/>
    <property type="match status" value="1"/>
</dbReference>
<dbReference type="InterPro" id="IPR035919">
    <property type="entry name" value="EAL_sf"/>
</dbReference>
<feature type="domain" description="PAC" evidence="2">
    <location>
        <begin position="397"/>
        <end position="449"/>
    </location>
</feature>
<dbReference type="SUPFAM" id="SSF55073">
    <property type="entry name" value="Nucleotide cyclase"/>
    <property type="match status" value="1"/>
</dbReference>
<evidence type="ECO:0000259" key="4">
    <source>
        <dbReference type="PROSITE" id="PS50887"/>
    </source>
</evidence>
<dbReference type="Gene3D" id="3.20.20.450">
    <property type="entry name" value="EAL domain"/>
    <property type="match status" value="1"/>
</dbReference>
<organism evidence="5">
    <name type="scientific">hydrothermal vent metagenome</name>
    <dbReference type="NCBI Taxonomy" id="652676"/>
    <lineage>
        <taxon>unclassified sequences</taxon>
        <taxon>metagenomes</taxon>
        <taxon>ecological metagenomes</taxon>
    </lineage>
</organism>
<evidence type="ECO:0000313" key="5">
    <source>
        <dbReference type="EMBL" id="VAX26322.1"/>
    </source>
</evidence>
<dbReference type="Pfam" id="PF00989">
    <property type="entry name" value="PAS"/>
    <property type="match status" value="1"/>
</dbReference>
<dbReference type="Pfam" id="PF00563">
    <property type="entry name" value="EAL"/>
    <property type="match status" value="1"/>
</dbReference>
<dbReference type="PROSITE" id="PS50883">
    <property type="entry name" value="EAL"/>
    <property type="match status" value="1"/>
</dbReference>
<dbReference type="Pfam" id="PF00990">
    <property type="entry name" value="GGDEF"/>
    <property type="match status" value="1"/>
</dbReference>
<proteinExistence type="predicted"/>
<dbReference type="NCBIfam" id="TIGR00229">
    <property type="entry name" value="sensory_box"/>
    <property type="match status" value="1"/>
</dbReference>
<dbReference type="InterPro" id="IPR001633">
    <property type="entry name" value="EAL_dom"/>
</dbReference>
<dbReference type="AlphaFoldDB" id="A0A3B1CDM5"/>
<dbReference type="SMART" id="SM00086">
    <property type="entry name" value="PAC"/>
    <property type="match status" value="2"/>
</dbReference>
<reference evidence="5" key="1">
    <citation type="submission" date="2018-06" db="EMBL/GenBank/DDBJ databases">
        <authorList>
            <person name="Zhirakovskaya E."/>
        </authorList>
    </citation>
    <scope>NUCLEOTIDE SEQUENCE</scope>
</reference>
<dbReference type="FunFam" id="3.30.70.270:FF:000001">
    <property type="entry name" value="Diguanylate cyclase domain protein"/>
    <property type="match status" value="1"/>
</dbReference>
<feature type="domain" description="PAS" evidence="1">
    <location>
        <begin position="218"/>
        <end position="272"/>
    </location>
</feature>
<dbReference type="PROSITE" id="PS50113">
    <property type="entry name" value="PAC"/>
    <property type="match status" value="2"/>
</dbReference>
<dbReference type="InterPro" id="IPR001610">
    <property type="entry name" value="PAC"/>
</dbReference>
<dbReference type="InterPro" id="IPR043128">
    <property type="entry name" value="Rev_trsase/Diguanyl_cyclase"/>
</dbReference>
<evidence type="ECO:0000259" key="1">
    <source>
        <dbReference type="PROSITE" id="PS50112"/>
    </source>
</evidence>
<dbReference type="CDD" id="cd00130">
    <property type="entry name" value="PAS"/>
    <property type="match status" value="2"/>
</dbReference>
<name>A0A3B1CDM5_9ZZZZ</name>
<dbReference type="SMART" id="SM00052">
    <property type="entry name" value="EAL"/>
    <property type="match status" value="1"/>
</dbReference>
<dbReference type="InterPro" id="IPR029787">
    <property type="entry name" value="Nucleotide_cyclase"/>
</dbReference>
<dbReference type="PROSITE" id="PS50112">
    <property type="entry name" value="PAS"/>
    <property type="match status" value="2"/>
</dbReference>
<accession>A0A3B1CDM5</accession>